<evidence type="ECO:0000256" key="2">
    <source>
        <dbReference type="ARBA" id="ARBA00020581"/>
    </source>
</evidence>
<keyword evidence="3" id="KW-0648">Protein biosynthesis</keyword>
<dbReference type="SUPFAM" id="SSF55194">
    <property type="entry name" value="Ribosome recycling factor, RRF"/>
    <property type="match status" value="1"/>
</dbReference>
<evidence type="ECO:0000313" key="7">
    <source>
        <dbReference type="Proteomes" id="UP000235965"/>
    </source>
</evidence>
<dbReference type="Pfam" id="PF01765">
    <property type="entry name" value="RRF"/>
    <property type="match status" value="1"/>
</dbReference>
<name>A0A2J7RCB9_9NEOP</name>
<dbReference type="InterPro" id="IPR002661">
    <property type="entry name" value="Ribosome_recyc_fac"/>
</dbReference>
<dbReference type="EMBL" id="NEVH01005885">
    <property type="protein sequence ID" value="PNF38468.1"/>
    <property type="molecule type" value="Genomic_DNA"/>
</dbReference>
<evidence type="ECO:0000259" key="5">
    <source>
        <dbReference type="Pfam" id="PF01765"/>
    </source>
</evidence>
<comment type="caution">
    <text evidence="6">The sequence shown here is derived from an EMBL/GenBank/DDBJ whole genome shotgun (WGS) entry which is preliminary data.</text>
</comment>
<evidence type="ECO:0000256" key="4">
    <source>
        <dbReference type="ARBA" id="ARBA00033107"/>
    </source>
</evidence>
<keyword evidence="7" id="KW-1185">Reference proteome</keyword>
<dbReference type="Gene3D" id="1.10.132.20">
    <property type="entry name" value="Ribosome-recycling factor"/>
    <property type="match status" value="1"/>
</dbReference>
<evidence type="ECO:0000256" key="3">
    <source>
        <dbReference type="ARBA" id="ARBA00022917"/>
    </source>
</evidence>
<dbReference type="OrthoDB" id="407355at2759"/>
<dbReference type="Proteomes" id="UP000235965">
    <property type="component" value="Unassembled WGS sequence"/>
</dbReference>
<dbReference type="FunCoup" id="A0A2J7RCB9">
    <property type="interactions" value="414"/>
</dbReference>
<proteinExistence type="inferred from homology"/>
<dbReference type="InParanoid" id="A0A2J7RCB9"/>
<sequence length="291" mass="32389">MRWKLLLPLITRSQILISTHHVSSLPHLHCSDFSTHPACNCCGHTLGSNLNTKLALVNTSSITVSGCNLPLHFPCICTRGYAKGKARGGDKKTDKGKKKVEISDEQLAEVIKIDAMRTQMQKAVDRLKEEYVKNLSLRSTTGSIETLRVSLDGKEYELQELAQIVRKNPKTIVVNMTSFPQAIPAALQSIGKSGMNINPQQDGTTLFIPIPKVTKEHRENLAKNAKALFIKCRDSVREVQNKYVKTVKNNTTISQDLAYNIQEQVTALGDQYISQGEKIYEAKQTELIGKD</sequence>
<evidence type="ECO:0000313" key="6">
    <source>
        <dbReference type="EMBL" id="PNF38468.1"/>
    </source>
</evidence>
<organism evidence="6 7">
    <name type="scientific">Cryptotermes secundus</name>
    <dbReference type="NCBI Taxonomy" id="105785"/>
    <lineage>
        <taxon>Eukaryota</taxon>
        <taxon>Metazoa</taxon>
        <taxon>Ecdysozoa</taxon>
        <taxon>Arthropoda</taxon>
        <taxon>Hexapoda</taxon>
        <taxon>Insecta</taxon>
        <taxon>Pterygota</taxon>
        <taxon>Neoptera</taxon>
        <taxon>Polyneoptera</taxon>
        <taxon>Dictyoptera</taxon>
        <taxon>Blattodea</taxon>
        <taxon>Blattoidea</taxon>
        <taxon>Termitoidae</taxon>
        <taxon>Kalotermitidae</taxon>
        <taxon>Cryptotermitinae</taxon>
        <taxon>Cryptotermes</taxon>
    </lineage>
</organism>
<protein>
    <recommendedName>
        <fullName evidence="2">Ribosome-recycling factor, mitochondrial</fullName>
    </recommendedName>
    <alternativeName>
        <fullName evidence="4">Ribosome-releasing factor, mitochondrial</fullName>
    </alternativeName>
</protein>
<dbReference type="InterPro" id="IPR023584">
    <property type="entry name" value="Ribosome_recyc_fac_dom"/>
</dbReference>
<dbReference type="GO" id="GO:0005739">
    <property type="term" value="C:mitochondrion"/>
    <property type="evidence" value="ECO:0007669"/>
    <property type="project" value="TreeGrafter"/>
</dbReference>
<dbReference type="GO" id="GO:0043023">
    <property type="term" value="F:ribosomal large subunit binding"/>
    <property type="evidence" value="ECO:0007669"/>
    <property type="project" value="TreeGrafter"/>
</dbReference>
<reference evidence="6 7" key="1">
    <citation type="submission" date="2017-12" db="EMBL/GenBank/DDBJ databases">
        <title>Hemimetabolous genomes reveal molecular basis of termite eusociality.</title>
        <authorList>
            <person name="Harrison M.C."/>
            <person name="Jongepier E."/>
            <person name="Robertson H.M."/>
            <person name="Arning N."/>
            <person name="Bitard-Feildel T."/>
            <person name="Chao H."/>
            <person name="Childers C.P."/>
            <person name="Dinh H."/>
            <person name="Doddapaneni H."/>
            <person name="Dugan S."/>
            <person name="Gowin J."/>
            <person name="Greiner C."/>
            <person name="Han Y."/>
            <person name="Hu H."/>
            <person name="Hughes D.S.T."/>
            <person name="Huylmans A.-K."/>
            <person name="Kemena C."/>
            <person name="Kremer L.P.M."/>
            <person name="Lee S.L."/>
            <person name="Lopez-Ezquerra A."/>
            <person name="Mallet L."/>
            <person name="Monroy-Kuhn J.M."/>
            <person name="Moser A."/>
            <person name="Murali S.C."/>
            <person name="Muzny D.M."/>
            <person name="Otani S."/>
            <person name="Piulachs M.-D."/>
            <person name="Poelchau M."/>
            <person name="Qu J."/>
            <person name="Schaub F."/>
            <person name="Wada-Katsumata A."/>
            <person name="Worley K.C."/>
            <person name="Xie Q."/>
            <person name="Ylla G."/>
            <person name="Poulsen M."/>
            <person name="Gibbs R.A."/>
            <person name="Schal C."/>
            <person name="Richards S."/>
            <person name="Belles X."/>
            <person name="Korb J."/>
            <person name="Bornberg-Bauer E."/>
        </authorList>
    </citation>
    <scope>NUCLEOTIDE SEQUENCE [LARGE SCALE GENOMIC DNA]</scope>
    <source>
        <tissue evidence="6">Whole body</tissue>
    </source>
</reference>
<gene>
    <name evidence="6" type="ORF">B7P43_G04051</name>
</gene>
<feature type="domain" description="Ribosome recycling factor" evidence="5">
    <location>
        <begin position="127"/>
        <end position="287"/>
    </location>
</feature>
<accession>A0A2J7RCB9</accession>
<dbReference type="STRING" id="105785.A0A2J7RCB9"/>
<dbReference type="EMBL" id="NEVH01005885">
    <property type="protein sequence ID" value="PNF38467.1"/>
    <property type="molecule type" value="Genomic_DNA"/>
</dbReference>
<dbReference type="AlphaFoldDB" id="A0A2J7RCB9"/>
<dbReference type="PANTHER" id="PTHR20982">
    <property type="entry name" value="RIBOSOME RECYCLING FACTOR"/>
    <property type="match status" value="1"/>
</dbReference>
<comment type="similarity">
    <text evidence="1">Belongs to the RRF family.</text>
</comment>
<dbReference type="GO" id="GO:0006412">
    <property type="term" value="P:translation"/>
    <property type="evidence" value="ECO:0007669"/>
    <property type="project" value="UniProtKB-KW"/>
</dbReference>
<dbReference type="PANTHER" id="PTHR20982:SF3">
    <property type="entry name" value="MITOCHONDRIAL RIBOSOME RECYCLING FACTOR PSEUDO 1"/>
    <property type="match status" value="1"/>
</dbReference>
<evidence type="ECO:0000256" key="1">
    <source>
        <dbReference type="ARBA" id="ARBA00005912"/>
    </source>
</evidence>
<dbReference type="InterPro" id="IPR036191">
    <property type="entry name" value="RRF_sf"/>
</dbReference>
<dbReference type="FunFam" id="3.30.1360.40:FF:000001">
    <property type="entry name" value="Ribosome-recycling factor"/>
    <property type="match status" value="1"/>
</dbReference>
<dbReference type="Gene3D" id="3.30.1360.40">
    <property type="match status" value="1"/>
</dbReference>